<dbReference type="EC" id="3.2.1.14" evidence="4"/>
<dbReference type="InterPro" id="IPR050314">
    <property type="entry name" value="Glycosyl_Hydrlase_18"/>
</dbReference>
<dbReference type="SUPFAM" id="SSF51445">
    <property type="entry name" value="(Trans)glycosidases"/>
    <property type="match status" value="1"/>
</dbReference>
<dbReference type="InterPro" id="IPR029070">
    <property type="entry name" value="Chitinase_insertion_sf"/>
</dbReference>
<evidence type="ECO:0000256" key="1">
    <source>
        <dbReference type="ARBA" id="ARBA00000822"/>
    </source>
</evidence>
<comment type="catalytic activity">
    <reaction evidence="1">
        <text>Random endo-hydrolysis of N-acetyl-beta-D-glucosaminide (1-&gt;4)-beta-linkages in chitin and chitodextrins.</text>
        <dbReference type="EC" id="3.2.1.14"/>
    </reaction>
</comment>
<evidence type="ECO:0000313" key="14">
    <source>
        <dbReference type="Proteomes" id="UP000326565"/>
    </source>
</evidence>
<evidence type="ECO:0000256" key="7">
    <source>
        <dbReference type="ARBA" id="ARBA00023024"/>
    </source>
</evidence>
<gene>
    <name evidence="13" type="ORF">BDV29DRAFT_163013</name>
</gene>
<dbReference type="SMART" id="SM00636">
    <property type="entry name" value="Glyco_18"/>
    <property type="match status" value="1"/>
</dbReference>
<dbReference type="GO" id="GO:0005576">
    <property type="term" value="C:extracellular region"/>
    <property type="evidence" value="ECO:0007669"/>
    <property type="project" value="UniProtKB-SubCell"/>
</dbReference>
<evidence type="ECO:0000256" key="9">
    <source>
        <dbReference type="ARBA" id="ARBA00023295"/>
    </source>
</evidence>
<evidence type="ECO:0000256" key="4">
    <source>
        <dbReference type="ARBA" id="ARBA00012729"/>
    </source>
</evidence>
<dbReference type="FunFam" id="3.20.20.80:FF:000075">
    <property type="entry name" value="Sporulation-specific chitinase"/>
    <property type="match status" value="1"/>
</dbReference>
<evidence type="ECO:0000313" key="13">
    <source>
        <dbReference type="EMBL" id="KAB8067782.1"/>
    </source>
</evidence>
<comment type="similarity">
    <text evidence="3">Belongs to the glycosyl hydrolase 18 family. Chitinase class V subfamily.</text>
</comment>
<accession>A0A5N5WL80</accession>
<evidence type="ECO:0000256" key="6">
    <source>
        <dbReference type="ARBA" id="ARBA00022801"/>
    </source>
</evidence>
<comment type="subcellular location">
    <subcellularLocation>
        <location evidence="2">Secreted</location>
    </subcellularLocation>
</comment>
<dbReference type="InterPro" id="IPR017853">
    <property type="entry name" value="GH"/>
</dbReference>
<keyword evidence="10" id="KW-0624">Polysaccharide degradation</keyword>
<evidence type="ECO:0000256" key="11">
    <source>
        <dbReference type="RuleBase" id="RU000489"/>
    </source>
</evidence>
<protein>
    <recommendedName>
        <fullName evidence="4">chitinase</fullName>
        <ecNumber evidence="4">3.2.1.14</ecNumber>
    </recommendedName>
</protein>
<keyword evidence="8" id="KW-0119">Carbohydrate metabolism</keyword>
<evidence type="ECO:0000259" key="12">
    <source>
        <dbReference type="PROSITE" id="PS51910"/>
    </source>
</evidence>
<dbReference type="OrthoDB" id="76388at2759"/>
<dbReference type="PROSITE" id="PS51910">
    <property type="entry name" value="GH18_2"/>
    <property type="match status" value="1"/>
</dbReference>
<dbReference type="Proteomes" id="UP000326565">
    <property type="component" value="Unassembled WGS sequence"/>
</dbReference>
<dbReference type="EMBL" id="ML732445">
    <property type="protein sequence ID" value="KAB8067782.1"/>
    <property type="molecule type" value="Genomic_DNA"/>
</dbReference>
<dbReference type="PROSITE" id="PS01095">
    <property type="entry name" value="GH18_1"/>
    <property type="match status" value="1"/>
</dbReference>
<dbReference type="InterPro" id="IPR011583">
    <property type="entry name" value="Chitinase_II/V-like_cat"/>
</dbReference>
<dbReference type="GO" id="GO:0008061">
    <property type="term" value="F:chitin binding"/>
    <property type="evidence" value="ECO:0007669"/>
    <property type="project" value="InterPro"/>
</dbReference>
<sequence>MAYECFLARRVCIAQAHLAFNGYQARRRTVYQKFAPANLDAKLFTHINYAFADISPNGTVNFFDPQAAIQNKHQGDDESESGNNIYGCVKQLFLLKKKYRKLKLMLSIGGYSLSGNFTTPASTDRGRKEFAASAVKVVQDAGFDGIDIDWEYPTEGTQPDDMVQLLAETRSALDAYSEKHAQGKHFELTVASPAGPTKYSKMKLREMDPYIDFWNLMAYDYSGSWDEIVRHQANIYPSTCNPNTTLYDTHSAMKYYESQGVARSKIVLGMPLYAHRFNNTLGLGRAFKDEGSFDNVPYKELPARGDNVHDLQEPVASYLYDPGSDSLFSYDTPSITDMKARYIMQEGLGGAMFWEASGDRTDADSLVRTAVNGFGGTSRLDQKENTLDYPASAYANVKKQFS</sequence>
<organism evidence="13 14">
    <name type="scientific">Aspergillus leporis</name>
    <dbReference type="NCBI Taxonomy" id="41062"/>
    <lineage>
        <taxon>Eukaryota</taxon>
        <taxon>Fungi</taxon>
        <taxon>Dikarya</taxon>
        <taxon>Ascomycota</taxon>
        <taxon>Pezizomycotina</taxon>
        <taxon>Eurotiomycetes</taxon>
        <taxon>Eurotiomycetidae</taxon>
        <taxon>Eurotiales</taxon>
        <taxon>Aspergillaceae</taxon>
        <taxon>Aspergillus</taxon>
        <taxon>Aspergillus subgen. Circumdati</taxon>
    </lineage>
</organism>
<dbReference type="GO" id="GO:0008843">
    <property type="term" value="F:endochitinase activity"/>
    <property type="evidence" value="ECO:0007669"/>
    <property type="project" value="UniProtKB-EC"/>
</dbReference>
<dbReference type="AlphaFoldDB" id="A0A5N5WL80"/>
<evidence type="ECO:0000256" key="10">
    <source>
        <dbReference type="ARBA" id="ARBA00023326"/>
    </source>
</evidence>
<dbReference type="Pfam" id="PF00704">
    <property type="entry name" value="Glyco_hydro_18"/>
    <property type="match status" value="1"/>
</dbReference>
<dbReference type="CDD" id="cd06548">
    <property type="entry name" value="GH18_chitinase"/>
    <property type="match status" value="1"/>
</dbReference>
<dbReference type="Gene3D" id="3.10.50.10">
    <property type="match status" value="1"/>
</dbReference>
<feature type="domain" description="GH18" evidence="12">
    <location>
        <begin position="18"/>
        <end position="377"/>
    </location>
</feature>
<evidence type="ECO:0000256" key="8">
    <source>
        <dbReference type="ARBA" id="ARBA00023277"/>
    </source>
</evidence>
<keyword evidence="14" id="KW-1185">Reference proteome</keyword>
<evidence type="ECO:0000256" key="3">
    <source>
        <dbReference type="ARBA" id="ARBA00008682"/>
    </source>
</evidence>
<keyword evidence="7" id="KW-0146">Chitin degradation</keyword>
<dbReference type="GO" id="GO:0006032">
    <property type="term" value="P:chitin catabolic process"/>
    <property type="evidence" value="ECO:0007669"/>
    <property type="project" value="UniProtKB-KW"/>
</dbReference>
<proteinExistence type="inferred from homology"/>
<dbReference type="PANTHER" id="PTHR11177">
    <property type="entry name" value="CHITINASE"/>
    <property type="match status" value="1"/>
</dbReference>
<dbReference type="Gene3D" id="3.20.20.80">
    <property type="entry name" value="Glycosidases"/>
    <property type="match status" value="1"/>
</dbReference>
<keyword evidence="5" id="KW-0964">Secreted</keyword>
<dbReference type="InterPro" id="IPR001223">
    <property type="entry name" value="Glyco_hydro18_cat"/>
</dbReference>
<reference evidence="13 14" key="1">
    <citation type="submission" date="2019-04" db="EMBL/GenBank/DDBJ databases">
        <title>Friends and foes A comparative genomics study of 23 Aspergillus species from section Flavi.</title>
        <authorList>
            <consortium name="DOE Joint Genome Institute"/>
            <person name="Kjaerbolling I."/>
            <person name="Vesth T."/>
            <person name="Frisvad J.C."/>
            <person name="Nybo J.L."/>
            <person name="Theobald S."/>
            <person name="Kildgaard S."/>
            <person name="Isbrandt T."/>
            <person name="Kuo A."/>
            <person name="Sato A."/>
            <person name="Lyhne E.K."/>
            <person name="Kogle M.E."/>
            <person name="Wiebenga A."/>
            <person name="Kun R.S."/>
            <person name="Lubbers R.J."/>
            <person name="Makela M.R."/>
            <person name="Barry K."/>
            <person name="Chovatia M."/>
            <person name="Clum A."/>
            <person name="Daum C."/>
            <person name="Haridas S."/>
            <person name="He G."/>
            <person name="LaButti K."/>
            <person name="Lipzen A."/>
            <person name="Mondo S."/>
            <person name="Riley R."/>
            <person name="Salamov A."/>
            <person name="Simmons B.A."/>
            <person name="Magnuson J.K."/>
            <person name="Henrissat B."/>
            <person name="Mortensen U.H."/>
            <person name="Larsen T.O."/>
            <person name="Devries R.P."/>
            <person name="Grigoriev I.V."/>
            <person name="Machida M."/>
            <person name="Baker S.E."/>
            <person name="Andersen M.R."/>
        </authorList>
    </citation>
    <scope>NUCLEOTIDE SEQUENCE [LARGE SCALE GENOMIC DNA]</scope>
    <source>
        <strain evidence="13 14">CBS 151.66</strain>
    </source>
</reference>
<keyword evidence="9 11" id="KW-0326">Glycosidase</keyword>
<name>A0A5N5WL80_9EURO</name>
<keyword evidence="6 11" id="KW-0378">Hydrolase</keyword>
<dbReference type="GO" id="GO:0000272">
    <property type="term" value="P:polysaccharide catabolic process"/>
    <property type="evidence" value="ECO:0007669"/>
    <property type="project" value="UniProtKB-KW"/>
</dbReference>
<evidence type="ECO:0000256" key="5">
    <source>
        <dbReference type="ARBA" id="ARBA00022525"/>
    </source>
</evidence>
<evidence type="ECO:0000256" key="2">
    <source>
        <dbReference type="ARBA" id="ARBA00004613"/>
    </source>
</evidence>
<dbReference type="InterPro" id="IPR001579">
    <property type="entry name" value="Glyco_hydro_18_chit_AS"/>
</dbReference>
<dbReference type="PANTHER" id="PTHR11177:SF317">
    <property type="entry name" value="CHITINASE 12-RELATED"/>
    <property type="match status" value="1"/>
</dbReference>